<dbReference type="EMBL" id="BASM01000034">
    <property type="protein sequence ID" value="GAD27660.1"/>
    <property type="molecule type" value="Genomic_DNA"/>
</dbReference>
<feature type="transmembrane region" description="Helical" evidence="6">
    <location>
        <begin position="181"/>
        <end position="206"/>
    </location>
</feature>
<evidence type="ECO:0000256" key="5">
    <source>
        <dbReference type="ARBA" id="ARBA00023136"/>
    </source>
</evidence>
<dbReference type="PANTHER" id="PTHR42865:SF1">
    <property type="entry name" value="AEROBIC C4-DICARBOXYLATE TRANSPORT PROTEIN"/>
    <property type="match status" value="1"/>
</dbReference>
<keyword evidence="3 6" id="KW-0812">Transmembrane</keyword>
<evidence type="ECO:0000256" key="3">
    <source>
        <dbReference type="ARBA" id="ARBA00022692"/>
    </source>
</evidence>
<sequence>MSRLDAPVSEATFRSPCMSGNTQRTSASFRFPSLFVQVVFATILGLLVGLFAPSVAPDVRWTTDLFLKLIVMAVGPLLFCIVALGIIGAGSLKTVGRLGGRALLYFEAMTTLVLFVSVGITMLLGAGKGIRFVPTPGDEQLVATYSGNAKHLHESGVSGFLLSLIPHTPVSAFTDGNVLQILFLAILCGCCLNQMGATAAPVITLLESLSALFSRMMRFIICLAPLGVFGAMVTTTARYGLGTVLHLASFVLLYFVMIAFFIVGVLGSCLKICGLNPIRFARYFREESAIVLTTTTSDAVLPRIMEKLEALGVERQVVGLVVPAGYSFNLDALSIYLGLAVIFLANATGTHLTFWQIGTMLVTALFTSKGAHGVPGVAIVVLAATLAAVPSIPVASLVMLLAVDWFIGIARALGNFAGNCVAPVVIGRWEKKIDLEQAKRVLGMH</sequence>
<feature type="transmembrane region" description="Helical" evidence="6">
    <location>
        <begin position="102"/>
        <end position="126"/>
    </location>
</feature>
<dbReference type="Proteomes" id="UP000018209">
    <property type="component" value="Unassembled WGS sequence"/>
</dbReference>
<accession>A0ABQ0IZN1</accession>
<dbReference type="SUPFAM" id="SSF118215">
    <property type="entry name" value="Proton glutamate symport protein"/>
    <property type="match status" value="1"/>
</dbReference>
<feature type="transmembrane region" description="Helical" evidence="6">
    <location>
        <begin position="65"/>
        <end position="90"/>
    </location>
</feature>
<evidence type="ECO:0000256" key="4">
    <source>
        <dbReference type="ARBA" id="ARBA00022989"/>
    </source>
</evidence>
<reference evidence="7 8" key="1">
    <citation type="submission" date="2013-08" db="EMBL/GenBank/DDBJ databases">
        <title>Gluconobacter thailandicus NBRC 3257 whole genome sequence.</title>
        <authorList>
            <person name="Matsutani M."/>
            <person name="Yakushi T."/>
            <person name="Matsushita K."/>
        </authorList>
    </citation>
    <scope>NUCLEOTIDE SEQUENCE [LARGE SCALE GENOMIC DNA]</scope>
    <source>
        <strain evidence="7 8">NBRC 3257</strain>
    </source>
</reference>
<keyword evidence="2" id="KW-0813">Transport</keyword>
<dbReference type="PANTHER" id="PTHR42865">
    <property type="entry name" value="PROTON/GLUTAMATE-ASPARTATE SYMPORTER"/>
    <property type="match status" value="1"/>
</dbReference>
<evidence type="ECO:0000256" key="1">
    <source>
        <dbReference type="ARBA" id="ARBA00004141"/>
    </source>
</evidence>
<feature type="transmembrane region" description="Helical" evidence="6">
    <location>
        <begin position="377"/>
        <end position="403"/>
    </location>
</feature>
<dbReference type="Pfam" id="PF00375">
    <property type="entry name" value="SDF"/>
    <property type="match status" value="1"/>
</dbReference>
<comment type="caution">
    <text evidence="7">The sequence shown here is derived from an EMBL/GenBank/DDBJ whole genome shotgun (WGS) entry which is preliminary data.</text>
</comment>
<dbReference type="Gene3D" id="1.10.3860.10">
    <property type="entry name" value="Sodium:dicarboxylate symporter"/>
    <property type="match status" value="1"/>
</dbReference>
<feature type="transmembrane region" description="Helical" evidence="6">
    <location>
        <begin position="34"/>
        <end position="53"/>
    </location>
</feature>
<feature type="transmembrane region" description="Helical" evidence="6">
    <location>
        <begin position="247"/>
        <end position="270"/>
    </location>
</feature>
<evidence type="ECO:0000313" key="7">
    <source>
        <dbReference type="EMBL" id="GAD27660.1"/>
    </source>
</evidence>
<proteinExistence type="predicted"/>
<dbReference type="PRINTS" id="PR00173">
    <property type="entry name" value="EDTRNSPORT"/>
</dbReference>
<comment type="subcellular location">
    <subcellularLocation>
        <location evidence="1">Membrane</location>
        <topology evidence="1">Multi-pass membrane protein</topology>
    </subcellularLocation>
</comment>
<feature type="transmembrane region" description="Helical" evidence="6">
    <location>
        <begin position="335"/>
        <end position="357"/>
    </location>
</feature>
<gene>
    <name evidence="7" type="ORF">NBRC3257_2659</name>
</gene>
<dbReference type="InterPro" id="IPR001991">
    <property type="entry name" value="Na-dicarboxylate_symporter"/>
</dbReference>
<dbReference type="InterPro" id="IPR036458">
    <property type="entry name" value="Na:dicarbo_symporter_sf"/>
</dbReference>
<keyword evidence="8" id="KW-1185">Reference proteome</keyword>
<organism evidence="7 8">
    <name type="scientific">Gluconobacter thailandicus NBRC 3257</name>
    <dbReference type="NCBI Taxonomy" id="1381097"/>
    <lineage>
        <taxon>Bacteria</taxon>
        <taxon>Pseudomonadati</taxon>
        <taxon>Pseudomonadota</taxon>
        <taxon>Alphaproteobacteria</taxon>
        <taxon>Acetobacterales</taxon>
        <taxon>Acetobacteraceae</taxon>
        <taxon>Gluconobacter</taxon>
    </lineage>
</organism>
<keyword evidence="4 6" id="KW-1133">Transmembrane helix</keyword>
<feature type="transmembrane region" description="Helical" evidence="6">
    <location>
        <begin position="218"/>
        <end position="241"/>
    </location>
</feature>
<name>A0ABQ0IZN1_GLUTH</name>
<keyword evidence="5 6" id="KW-0472">Membrane</keyword>
<evidence type="ECO:0000256" key="2">
    <source>
        <dbReference type="ARBA" id="ARBA00022448"/>
    </source>
</evidence>
<evidence type="ECO:0000313" key="8">
    <source>
        <dbReference type="Proteomes" id="UP000018209"/>
    </source>
</evidence>
<evidence type="ECO:0000256" key="6">
    <source>
        <dbReference type="SAM" id="Phobius"/>
    </source>
</evidence>
<protein>
    <submittedName>
        <fullName evidence="7">C4-dicarboxylate transport protein</fullName>
    </submittedName>
</protein>